<evidence type="ECO:0000256" key="1">
    <source>
        <dbReference type="ARBA" id="ARBA00004613"/>
    </source>
</evidence>
<reference evidence="10 11" key="1">
    <citation type="journal article" date="2023" name="Hortic Res">
        <title>The complete reference genome for grapevine (Vitis vinifera L.) genetics and breeding.</title>
        <authorList>
            <person name="Shi X."/>
            <person name="Cao S."/>
            <person name="Wang X."/>
            <person name="Huang S."/>
            <person name="Wang Y."/>
            <person name="Liu Z."/>
            <person name="Liu W."/>
            <person name="Leng X."/>
            <person name="Peng Y."/>
            <person name="Wang N."/>
            <person name="Wang Y."/>
            <person name="Ma Z."/>
            <person name="Xu X."/>
            <person name="Zhang F."/>
            <person name="Xue H."/>
            <person name="Zhong H."/>
            <person name="Wang Y."/>
            <person name="Zhang K."/>
            <person name="Velt A."/>
            <person name="Avia K."/>
            <person name="Holtgrawe D."/>
            <person name="Grimplet J."/>
            <person name="Matus J.T."/>
            <person name="Ware D."/>
            <person name="Wu X."/>
            <person name="Wang H."/>
            <person name="Liu C."/>
            <person name="Fang Y."/>
            <person name="Rustenholz C."/>
            <person name="Cheng Z."/>
            <person name="Xiao H."/>
            <person name="Zhou Y."/>
        </authorList>
    </citation>
    <scope>NUCLEOTIDE SEQUENCE [LARGE SCALE GENOMIC DNA]</scope>
    <source>
        <strain evidence="11">cv. Pinot noir / PN40024</strain>
        <tissue evidence="10">Leaf</tissue>
    </source>
</reference>
<dbReference type="EMBL" id="CP126650">
    <property type="protein sequence ID" value="WJZ84106.1"/>
    <property type="molecule type" value="Genomic_DNA"/>
</dbReference>
<comment type="PTM">
    <text evidence="9">Sulfation is important for activity and for the binding to a putative membrane receptor.</text>
</comment>
<keyword evidence="5 9" id="KW-0765">Sulfation</keyword>
<evidence type="ECO:0000256" key="4">
    <source>
        <dbReference type="ARBA" id="ARBA00022525"/>
    </source>
</evidence>
<feature type="signal peptide" evidence="9">
    <location>
        <begin position="1"/>
        <end position="23"/>
    </location>
</feature>
<dbReference type="Proteomes" id="UP001227230">
    <property type="component" value="Chromosome 3"/>
</dbReference>
<comment type="function">
    <text evidence="9">Promotes plant cell differentiation, organogenesis and somatic embryogenesis as well as cell proliferation.</text>
</comment>
<evidence type="ECO:0000256" key="8">
    <source>
        <dbReference type="ARBA" id="ARBA00023030"/>
    </source>
</evidence>
<comment type="similarity">
    <text evidence="2 9">Belongs to the phytosulfokine family.</text>
</comment>
<sequence length="83" mass="9214">MSSKLTTLFIIASLLFFTLSCKAARPGPSFSDVTPMKIQHGDVDEAKTVEVEESCEGVGEEECLMRRTLAAHTDYIYTQKKNP</sequence>
<dbReference type="PANTHER" id="PTHR33285">
    <property type="entry name" value="PHYTOSULFOKINES 3"/>
    <property type="match status" value="1"/>
</dbReference>
<keyword evidence="4 9" id="KW-0964">Secreted</keyword>
<feature type="chain" id="PRO_5044965622" description="Phytosulfokine" evidence="9">
    <location>
        <begin position="24"/>
        <end position="83"/>
    </location>
</feature>
<keyword evidence="11" id="KW-1185">Reference proteome</keyword>
<keyword evidence="6 9" id="KW-0732">Signal</keyword>
<evidence type="ECO:0000256" key="6">
    <source>
        <dbReference type="ARBA" id="ARBA00022729"/>
    </source>
</evidence>
<proteinExistence type="inferred from homology"/>
<evidence type="ECO:0000256" key="2">
    <source>
        <dbReference type="ARBA" id="ARBA00010781"/>
    </source>
</evidence>
<dbReference type="PANTHER" id="PTHR33285:SF28">
    <property type="entry name" value="PHYTOSULFOKINE"/>
    <property type="match status" value="1"/>
</dbReference>
<evidence type="ECO:0000256" key="9">
    <source>
        <dbReference type="RuleBase" id="RU368031"/>
    </source>
</evidence>
<accession>A0ABY9BMZ1</accession>
<gene>
    <name evidence="10" type="ORF">VitviT2T_003728</name>
</gene>
<name>A0ABY9BMZ1_VITVI</name>
<evidence type="ECO:0000256" key="3">
    <source>
        <dbReference type="ARBA" id="ARBA00022473"/>
    </source>
</evidence>
<dbReference type="InterPro" id="IPR009438">
    <property type="entry name" value="Phytosulfokine"/>
</dbReference>
<dbReference type="Pfam" id="PF06404">
    <property type="entry name" value="PSK"/>
    <property type="match status" value="1"/>
</dbReference>
<protein>
    <recommendedName>
        <fullName evidence="9">Phytosulfokine</fullName>
    </recommendedName>
    <component>
        <recommendedName>
            <fullName evidence="9">Phytosulfokine-alpha</fullName>
            <shortName evidence="9">PSK-alpha</shortName>
            <shortName evidence="9">Phytosulfokine-a</shortName>
        </recommendedName>
    </component>
    <component>
        <recommendedName>
            <fullName evidence="9">Phytosulfokine-beta</fullName>
            <shortName evidence="9">PSK-beta</shortName>
            <shortName evidence="9">Phytosulfokine-b</shortName>
        </recommendedName>
    </component>
</protein>
<evidence type="ECO:0000313" key="10">
    <source>
        <dbReference type="EMBL" id="WJZ84106.1"/>
    </source>
</evidence>
<keyword evidence="8 9" id="KW-0339">Growth factor</keyword>
<keyword evidence="3 9" id="KW-0217">Developmental protein</keyword>
<dbReference type="PROSITE" id="PS51257">
    <property type="entry name" value="PROKAR_LIPOPROTEIN"/>
    <property type="match status" value="1"/>
</dbReference>
<organism evidence="10 11">
    <name type="scientific">Vitis vinifera</name>
    <name type="common">Grape</name>
    <dbReference type="NCBI Taxonomy" id="29760"/>
    <lineage>
        <taxon>Eukaryota</taxon>
        <taxon>Viridiplantae</taxon>
        <taxon>Streptophyta</taxon>
        <taxon>Embryophyta</taxon>
        <taxon>Tracheophyta</taxon>
        <taxon>Spermatophyta</taxon>
        <taxon>Magnoliopsida</taxon>
        <taxon>eudicotyledons</taxon>
        <taxon>Gunneridae</taxon>
        <taxon>Pentapetalae</taxon>
        <taxon>rosids</taxon>
        <taxon>Vitales</taxon>
        <taxon>Vitaceae</taxon>
        <taxon>Viteae</taxon>
        <taxon>Vitis</taxon>
    </lineage>
</organism>
<comment type="PTM">
    <text evidence="9">PSK-alpha is produced by endopeptidase digestion. PSK-beta is produced from PSK-alpha by exopeptidase digestion.</text>
</comment>
<evidence type="ECO:0000256" key="7">
    <source>
        <dbReference type="ARBA" id="ARBA00022782"/>
    </source>
</evidence>
<evidence type="ECO:0000313" key="11">
    <source>
        <dbReference type="Proteomes" id="UP001227230"/>
    </source>
</evidence>
<evidence type="ECO:0000256" key="5">
    <source>
        <dbReference type="ARBA" id="ARBA00022641"/>
    </source>
</evidence>
<keyword evidence="7 9" id="KW-0221">Differentiation</keyword>
<comment type="subcellular location">
    <subcellularLocation>
        <location evidence="1 9">Secreted</location>
    </subcellularLocation>
</comment>